<sequence>MRHLHAGPRTLGGPGRETQRWAGRFLGTLSPQARAAVLSMGHGDVVAAGEPVLAEPDVGRLVVVLLSGWVTVTAAAQNGTTVMLAVHHGGEVVGAESVAAVGGLRVTAGALTLVRRIPADRFAEVLAAHPSAAEAYCRAQCRLLRQATRQWITGLAPVPVRVARTVLDLTRGFADRRDAAGSVVIPLSQAELAELAGASLPSVQRALSGLQDTGVLTLGRRAISIVNLPALVAAAGTAAPLAGPGADLPDACPGCPQPPAASQRGDEPRRPRLDRGIEEAV</sequence>
<dbReference type="AlphaFoldDB" id="Q0RM82"/>
<feature type="domain" description="Cyclic nucleotide-binding" evidence="5">
    <location>
        <begin position="25"/>
        <end position="94"/>
    </location>
</feature>
<evidence type="ECO:0000256" key="3">
    <source>
        <dbReference type="ARBA" id="ARBA00023163"/>
    </source>
</evidence>
<dbReference type="SMART" id="SM00419">
    <property type="entry name" value="HTH_CRP"/>
    <property type="match status" value="1"/>
</dbReference>
<dbReference type="InterPro" id="IPR036388">
    <property type="entry name" value="WH-like_DNA-bd_sf"/>
</dbReference>
<dbReference type="InterPro" id="IPR018490">
    <property type="entry name" value="cNMP-bd_dom_sf"/>
</dbReference>
<evidence type="ECO:0000259" key="5">
    <source>
        <dbReference type="PROSITE" id="PS50042"/>
    </source>
</evidence>
<dbReference type="eggNOG" id="COG0664">
    <property type="taxonomic scope" value="Bacteria"/>
</dbReference>
<evidence type="ECO:0000256" key="2">
    <source>
        <dbReference type="ARBA" id="ARBA00023125"/>
    </source>
</evidence>
<feature type="compositionally biased region" description="Basic and acidic residues" evidence="4">
    <location>
        <begin position="264"/>
        <end position="281"/>
    </location>
</feature>
<evidence type="ECO:0000256" key="1">
    <source>
        <dbReference type="ARBA" id="ARBA00023015"/>
    </source>
</evidence>
<keyword evidence="2" id="KW-0238">DNA-binding</keyword>
<keyword evidence="8" id="KW-1185">Reference proteome</keyword>
<name>Q0RM82_FRAAA</name>
<dbReference type="SUPFAM" id="SSF51206">
    <property type="entry name" value="cAMP-binding domain-like"/>
    <property type="match status" value="1"/>
</dbReference>
<dbReference type="KEGG" id="fal:FRAAL2724"/>
<evidence type="ECO:0000256" key="4">
    <source>
        <dbReference type="SAM" id="MobiDB-lite"/>
    </source>
</evidence>
<proteinExistence type="predicted"/>
<dbReference type="Gene3D" id="2.60.120.10">
    <property type="entry name" value="Jelly Rolls"/>
    <property type="match status" value="1"/>
</dbReference>
<evidence type="ECO:0000313" key="8">
    <source>
        <dbReference type="Proteomes" id="UP000000657"/>
    </source>
</evidence>
<protein>
    <submittedName>
        <fullName evidence="7">CrP/Fnr-family transcriptional regulator</fullName>
    </submittedName>
</protein>
<dbReference type="InterPro" id="IPR012318">
    <property type="entry name" value="HTH_CRP"/>
</dbReference>
<dbReference type="Proteomes" id="UP000000657">
    <property type="component" value="Chromosome"/>
</dbReference>
<gene>
    <name evidence="7" type="ordered locus">FRAAL2724</name>
</gene>
<dbReference type="InterPro" id="IPR000595">
    <property type="entry name" value="cNMP-bd_dom"/>
</dbReference>
<dbReference type="PROSITE" id="PS50042">
    <property type="entry name" value="CNMP_BINDING_3"/>
    <property type="match status" value="1"/>
</dbReference>
<dbReference type="GO" id="GO:0003677">
    <property type="term" value="F:DNA binding"/>
    <property type="evidence" value="ECO:0007669"/>
    <property type="project" value="UniProtKB-KW"/>
</dbReference>
<dbReference type="SMART" id="SM00100">
    <property type="entry name" value="cNMP"/>
    <property type="match status" value="1"/>
</dbReference>
<dbReference type="SUPFAM" id="SSF46785">
    <property type="entry name" value="Winged helix' DNA-binding domain"/>
    <property type="match status" value="1"/>
</dbReference>
<accession>Q0RM82</accession>
<dbReference type="Pfam" id="PF00027">
    <property type="entry name" value="cNMP_binding"/>
    <property type="match status" value="1"/>
</dbReference>
<evidence type="ECO:0000259" key="6">
    <source>
        <dbReference type="PROSITE" id="PS51063"/>
    </source>
</evidence>
<dbReference type="Pfam" id="PF13545">
    <property type="entry name" value="HTH_Crp_2"/>
    <property type="match status" value="1"/>
</dbReference>
<feature type="region of interest" description="Disordered" evidence="4">
    <location>
        <begin position="244"/>
        <end position="281"/>
    </location>
</feature>
<dbReference type="HOGENOM" id="CLU_989557_0_0_11"/>
<dbReference type="PROSITE" id="PS51063">
    <property type="entry name" value="HTH_CRP_2"/>
    <property type="match status" value="1"/>
</dbReference>
<dbReference type="EMBL" id="CT573213">
    <property type="protein sequence ID" value="CAJ61370.1"/>
    <property type="molecule type" value="Genomic_DNA"/>
</dbReference>
<dbReference type="STRING" id="326424.FRAAL2724"/>
<dbReference type="GO" id="GO:0006355">
    <property type="term" value="P:regulation of DNA-templated transcription"/>
    <property type="evidence" value="ECO:0007669"/>
    <property type="project" value="InterPro"/>
</dbReference>
<keyword evidence="3" id="KW-0804">Transcription</keyword>
<dbReference type="Gene3D" id="1.10.10.10">
    <property type="entry name" value="Winged helix-like DNA-binding domain superfamily/Winged helix DNA-binding domain"/>
    <property type="match status" value="1"/>
</dbReference>
<organism evidence="7 8">
    <name type="scientific">Frankia alni (strain DSM 45986 / CECT 9034 / ACN14a)</name>
    <dbReference type="NCBI Taxonomy" id="326424"/>
    <lineage>
        <taxon>Bacteria</taxon>
        <taxon>Bacillati</taxon>
        <taxon>Actinomycetota</taxon>
        <taxon>Actinomycetes</taxon>
        <taxon>Frankiales</taxon>
        <taxon>Frankiaceae</taxon>
        <taxon>Frankia</taxon>
    </lineage>
</organism>
<feature type="domain" description="HTH crp-type" evidence="6">
    <location>
        <begin position="156"/>
        <end position="229"/>
    </location>
</feature>
<reference evidence="7 8" key="1">
    <citation type="journal article" date="2007" name="Genome Res.">
        <title>Genome characteristics of facultatively symbiotic Frankia sp. strains reflect host range and host plant biogeography.</title>
        <authorList>
            <person name="Normand P."/>
            <person name="Lapierre P."/>
            <person name="Tisa L.S."/>
            <person name="Gogarten J.P."/>
            <person name="Alloisio N."/>
            <person name="Bagnarol E."/>
            <person name="Bassi C.A."/>
            <person name="Berry A.M."/>
            <person name="Bickhart D.M."/>
            <person name="Choisne N."/>
            <person name="Couloux A."/>
            <person name="Cournoyer B."/>
            <person name="Cruveiller S."/>
            <person name="Daubin V."/>
            <person name="Demange N."/>
            <person name="Francino M.P."/>
            <person name="Goltsman E."/>
            <person name="Huang Y."/>
            <person name="Kopp O.R."/>
            <person name="Labarre L."/>
            <person name="Lapidus A."/>
            <person name="Lavire C."/>
            <person name="Marechal J."/>
            <person name="Martinez M."/>
            <person name="Mastronunzio J.E."/>
            <person name="Mullin B.C."/>
            <person name="Niemann J."/>
            <person name="Pujic P."/>
            <person name="Rawnsley T."/>
            <person name="Rouy Z."/>
            <person name="Schenowitz C."/>
            <person name="Sellstedt A."/>
            <person name="Tavares F."/>
            <person name="Tomkins J.P."/>
            <person name="Vallenet D."/>
            <person name="Valverde C."/>
            <person name="Wall L.G."/>
            <person name="Wang Y."/>
            <person name="Medigue C."/>
            <person name="Benson D.R."/>
        </authorList>
    </citation>
    <scope>NUCLEOTIDE SEQUENCE [LARGE SCALE GENOMIC DNA]</scope>
    <source>
        <strain evidence="8">DSM 45986 / CECT 9034 / ACN14a</strain>
    </source>
</reference>
<keyword evidence="1" id="KW-0805">Transcription regulation</keyword>
<dbReference type="InterPro" id="IPR036390">
    <property type="entry name" value="WH_DNA-bd_sf"/>
</dbReference>
<evidence type="ECO:0000313" key="7">
    <source>
        <dbReference type="EMBL" id="CAJ61370.1"/>
    </source>
</evidence>
<dbReference type="InterPro" id="IPR014710">
    <property type="entry name" value="RmlC-like_jellyroll"/>
</dbReference>
<dbReference type="CDD" id="cd00038">
    <property type="entry name" value="CAP_ED"/>
    <property type="match status" value="1"/>
</dbReference>